<dbReference type="FunFam" id="2.40.10.10:FF:000047">
    <property type="entry name" value="Trypsin eta"/>
    <property type="match status" value="1"/>
</dbReference>
<sequence length="713" mass="76965">MSRLPHFSLFLIAAVHLLLLSIIICPVSSRIYETNDAIVIEVDDTRAESQRPTRTARSSNSAGNAATIPIPYAFNPYYTGPYQQQQPNTPVIPHTLHEPTSRNVSDVEDEPATSPQSKQQNIACGVGPASTEVELNTRVGRIFGGTTSVKNSWPFMVGLRKSGVNGVFCGGSLISTTRVLTAARCIEKLSLRAIKTLTVSLGMNNQGNQQDVKNPHDAQGTRRVTRAVFHKDYNAKTNFNDVAILTIDPPVIYTKDISPVCLPRASVTAVDRYADKDAVAMGWGISELGGRQSLPLLQTVFQIFSNERCQTLGEDYSSLNQQLCAGSVGTDICKNDYGGPLVAQLNAGSTSWTQVGISSRTLVDDTRSSNLAVEPPIRSARNSIYRGNPAAIPIPYALNPYYAGLYQQQPNFPFWPYLLKPASSSVSDVEDEPVSSPQSKQQNIACGVGPASPPERSTPVVGIVGGTEATPNSWPFIVGLRTDPDVGERGSVSCGGSLISPTRILTAAHCVNELTVSEIESMTVSLGMHTQGHVDKTFNDAQQTRRVTRVVYHKDYNAKTNIFDIAILTIDPPISYSKVISPVCLPPASTAVDQFSGKDAAIMGWGALKNGGDSPNELRQNTVQVIPMEDCKKKYEKTIFTILNQQVCASAAGKDTCQGDSGGPLVVQSKGAGSPWTQVGVVSYGLGCADRRYPGVYASTTFFRNWINTYMND</sequence>
<evidence type="ECO:0000256" key="6">
    <source>
        <dbReference type="SAM" id="SignalP"/>
    </source>
</evidence>
<dbReference type="InterPro" id="IPR009003">
    <property type="entry name" value="Peptidase_S1_PA"/>
</dbReference>
<dbReference type="CDD" id="cd00190">
    <property type="entry name" value="Tryp_SPc"/>
    <property type="match status" value="2"/>
</dbReference>
<feature type="domain" description="Peptidase S1" evidence="7">
    <location>
        <begin position="142"/>
        <end position="415"/>
    </location>
</feature>
<organism evidence="8 9">
    <name type="scientific">Daphnia galeata</name>
    <dbReference type="NCBI Taxonomy" id="27404"/>
    <lineage>
        <taxon>Eukaryota</taxon>
        <taxon>Metazoa</taxon>
        <taxon>Ecdysozoa</taxon>
        <taxon>Arthropoda</taxon>
        <taxon>Crustacea</taxon>
        <taxon>Branchiopoda</taxon>
        <taxon>Diplostraca</taxon>
        <taxon>Cladocera</taxon>
        <taxon>Anomopoda</taxon>
        <taxon>Daphniidae</taxon>
        <taxon>Daphnia</taxon>
    </lineage>
</organism>
<dbReference type="OrthoDB" id="5565075at2759"/>
<dbReference type="InterPro" id="IPR043504">
    <property type="entry name" value="Peptidase_S1_PA_chymotrypsin"/>
</dbReference>
<dbReference type="Gene3D" id="2.40.10.10">
    <property type="entry name" value="Trypsin-like serine proteases"/>
    <property type="match status" value="2"/>
</dbReference>
<evidence type="ECO:0000256" key="3">
    <source>
        <dbReference type="ARBA" id="ARBA00023157"/>
    </source>
</evidence>
<dbReference type="InterPro" id="IPR001254">
    <property type="entry name" value="Trypsin_dom"/>
</dbReference>
<evidence type="ECO:0000313" key="9">
    <source>
        <dbReference type="Proteomes" id="UP000789390"/>
    </source>
</evidence>
<feature type="compositionally biased region" description="Polar residues" evidence="5">
    <location>
        <begin position="113"/>
        <end position="122"/>
    </location>
</feature>
<protein>
    <recommendedName>
        <fullName evidence="7">Peptidase S1 domain-containing protein</fullName>
    </recommendedName>
</protein>
<name>A0A8J2RY12_9CRUS</name>
<dbReference type="PROSITE" id="PS50240">
    <property type="entry name" value="TRYPSIN_DOM"/>
    <property type="match status" value="2"/>
</dbReference>
<dbReference type="PANTHER" id="PTHR24252">
    <property type="entry name" value="ACROSIN-RELATED"/>
    <property type="match status" value="1"/>
</dbReference>
<evidence type="ECO:0000259" key="7">
    <source>
        <dbReference type="PROSITE" id="PS50240"/>
    </source>
</evidence>
<dbReference type="SUPFAM" id="SSF50494">
    <property type="entry name" value="Trypsin-like serine proteases"/>
    <property type="match status" value="2"/>
</dbReference>
<dbReference type="GO" id="GO:0004252">
    <property type="term" value="F:serine-type endopeptidase activity"/>
    <property type="evidence" value="ECO:0007669"/>
    <property type="project" value="InterPro"/>
</dbReference>
<keyword evidence="6" id="KW-0732">Signal</keyword>
<dbReference type="SMART" id="SM00020">
    <property type="entry name" value="Tryp_SPc"/>
    <property type="match status" value="2"/>
</dbReference>
<dbReference type="PRINTS" id="PR00722">
    <property type="entry name" value="CHYMOTRYPSIN"/>
</dbReference>
<keyword evidence="4" id="KW-0720">Serine protease</keyword>
<dbReference type="PANTHER" id="PTHR24252:SF7">
    <property type="entry name" value="HYALIN"/>
    <property type="match status" value="1"/>
</dbReference>
<keyword evidence="4" id="KW-0645">Protease</keyword>
<dbReference type="FunFam" id="2.40.10.10:FF:000068">
    <property type="entry name" value="transmembrane protease serine 2"/>
    <property type="match status" value="1"/>
</dbReference>
<accession>A0A8J2RY12</accession>
<dbReference type="EMBL" id="CAKKLH010000280">
    <property type="protein sequence ID" value="CAH0107898.1"/>
    <property type="molecule type" value="Genomic_DNA"/>
</dbReference>
<evidence type="ECO:0000256" key="2">
    <source>
        <dbReference type="ARBA" id="ARBA00022525"/>
    </source>
</evidence>
<feature type="signal peptide" evidence="6">
    <location>
        <begin position="1"/>
        <end position="29"/>
    </location>
</feature>
<dbReference type="PROSITE" id="PS00134">
    <property type="entry name" value="TRYPSIN_HIS"/>
    <property type="match status" value="1"/>
</dbReference>
<evidence type="ECO:0000256" key="4">
    <source>
        <dbReference type="RuleBase" id="RU363034"/>
    </source>
</evidence>
<evidence type="ECO:0000256" key="5">
    <source>
        <dbReference type="SAM" id="MobiDB-lite"/>
    </source>
</evidence>
<dbReference type="Proteomes" id="UP000789390">
    <property type="component" value="Unassembled WGS sequence"/>
</dbReference>
<feature type="domain" description="Peptidase S1" evidence="7">
    <location>
        <begin position="463"/>
        <end position="712"/>
    </location>
</feature>
<feature type="chain" id="PRO_5035257697" description="Peptidase S1 domain-containing protein" evidence="6">
    <location>
        <begin position="30"/>
        <end position="713"/>
    </location>
</feature>
<dbReference type="Pfam" id="PF00089">
    <property type="entry name" value="Trypsin"/>
    <property type="match status" value="2"/>
</dbReference>
<keyword evidence="9" id="KW-1185">Reference proteome</keyword>
<dbReference type="PROSITE" id="PS00135">
    <property type="entry name" value="TRYPSIN_SER"/>
    <property type="match status" value="1"/>
</dbReference>
<dbReference type="AlphaFoldDB" id="A0A8J2RY12"/>
<keyword evidence="4" id="KW-0378">Hydrolase</keyword>
<dbReference type="InterPro" id="IPR018114">
    <property type="entry name" value="TRYPSIN_HIS"/>
</dbReference>
<proteinExistence type="predicted"/>
<evidence type="ECO:0000256" key="1">
    <source>
        <dbReference type="ARBA" id="ARBA00004613"/>
    </source>
</evidence>
<dbReference type="GO" id="GO:0016485">
    <property type="term" value="P:protein processing"/>
    <property type="evidence" value="ECO:0007669"/>
    <property type="project" value="UniProtKB-ARBA"/>
</dbReference>
<reference evidence="8" key="1">
    <citation type="submission" date="2021-11" db="EMBL/GenBank/DDBJ databases">
        <authorList>
            <person name="Schell T."/>
        </authorList>
    </citation>
    <scope>NUCLEOTIDE SEQUENCE</scope>
    <source>
        <strain evidence="8">M5</strain>
    </source>
</reference>
<feature type="region of interest" description="Disordered" evidence="5">
    <location>
        <begin position="427"/>
        <end position="456"/>
    </location>
</feature>
<feature type="region of interest" description="Disordered" evidence="5">
    <location>
        <begin position="94"/>
        <end position="123"/>
    </location>
</feature>
<gene>
    <name evidence="8" type="ORF">DGAL_LOCUS11237</name>
</gene>
<comment type="subcellular location">
    <subcellularLocation>
        <location evidence="1">Secreted</location>
    </subcellularLocation>
</comment>
<comment type="caution">
    <text evidence="8">The sequence shown here is derived from an EMBL/GenBank/DDBJ whole genome shotgun (WGS) entry which is preliminary data.</text>
</comment>
<evidence type="ECO:0000313" key="8">
    <source>
        <dbReference type="EMBL" id="CAH0107898.1"/>
    </source>
</evidence>
<dbReference type="InterPro" id="IPR033116">
    <property type="entry name" value="TRYPSIN_SER"/>
</dbReference>
<dbReference type="InterPro" id="IPR001314">
    <property type="entry name" value="Peptidase_S1A"/>
</dbReference>
<keyword evidence="3" id="KW-1015">Disulfide bond</keyword>
<keyword evidence="2" id="KW-0964">Secreted</keyword>
<dbReference type="GO" id="GO:0005576">
    <property type="term" value="C:extracellular region"/>
    <property type="evidence" value="ECO:0007669"/>
    <property type="project" value="UniProtKB-SubCell"/>
</dbReference>